<dbReference type="EMBL" id="JBHSNC010000045">
    <property type="protein sequence ID" value="MFC5530673.1"/>
    <property type="molecule type" value="Genomic_DNA"/>
</dbReference>
<evidence type="ECO:0000313" key="1">
    <source>
        <dbReference type="EMBL" id="MFC5530673.1"/>
    </source>
</evidence>
<accession>A0ABW0R0Y9</accession>
<keyword evidence="2" id="KW-1185">Reference proteome</keyword>
<reference evidence="2" key="1">
    <citation type="journal article" date="2019" name="Int. J. Syst. Evol. Microbiol.">
        <title>The Global Catalogue of Microorganisms (GCM) 10K type strain sequencing project: providing services to taxonomists for standard genome sequencing and annotation.</title>
        <authorList>
            <consortium name="The Broad Institute Genomics Platform"/>
            <consortium name="The Broad Institute Genome Sequencing Center for Infectious Disease"/>
            <person name="Wu L."/>
            <person name="Ma J."/>
        </authorList>
    </citation>
    <scope>NUCLEOTIDE SEQUENCE [LARGE SCALE GENOMIC DNA]</scope>
    <source>
        <strain evidence="2">CGMCC 1.18578</strain>
    </source>
</reference>
<dbReference type="Proteomes" id="UP001596108">
    <property type="component" value="Unassembled WGS sequence"/>
</dbReference>
<organism evidence="1 2">
    <name type="scientific">Cohnella yongneupensis</name>
    <dbReference type="NCBI Taxonomy" id="425006"/>
    <lineage>
        <taxon>Bacteria</taxon>
        <taxon>Bacillati</taxon>
        <taxon>Bacillota</taxon>
        <taxon>Bacilli</taxon>
        <taxon>Bacillales</taxon>
        <taxon>Paenibacillaceae</taxon>
        <taxon>Cohnella</taxon>
    </lineage>
</organism>
<dbReference type="SUPFAM" id="SSF48208">
    <property type="entry name" value="Six-hairpin glycosidases"/>
    <property type="match status" value="1"/>
</dbReference>
<name>A0ABW0R0Y9_9BACL</name>
<evidence type="ECO:0000313" key="2">
    <source>
        <dbReference type="Proteomes" id="UP001596108"/>
    </source>
</evidence>
<dbReference type="InterPro" id="IPR008928">
    <property type="entry name" value="6-hairpin_glycosidase_sf"/>
</dbReference>
<sequence>MSTTGFGLDESGITLAVCVTKYDKADPVERIELPLNKLVEQNVVVLDAGWSVTVASEGDANRPEGMSLIADFRSDGVSLQSAVALSFNWSDWSEHNYVLVPGAVYAGNRFGVRELPYAPCWTKLADQGPDVPTLITDVPRLSVEPATPSAIHLLTGDAATPAIGVMDVKSGFGWLYVTEQATVLGDTSMHIEESVDRSSARFSLQAPGIRPHTKYEMATTKVPSPDRGHDFKPGDGVRLTCRVYRFPCRDVQALFERFAEVRSQGRFSDELSPSLPFSAAWDIQERKYNAMNWNEQLGYYAVGTVDMKHQDWQIGWVGGGMSSLTLLLEGSELSVNRALDTLRFLFSSQTESGFFHGVCYNGQWYGDEFNGDPDRPHPEQWHILRKSADALYFIMKHLVALERVSPEFAIPVEWLEGTRRLADAFVRLWREYGQFGQWVHSGTGHILIGGSAAAGIAPAGLALCGGYFGEDDYSRIAEQSARHYYEQFTAKGVTTGGPGEILQCPDSESAFGLLESYLVLYETSGDREWIVRAEEAAWQCMTWCVSYDFIFPAGSTFDRLGIRTTGSVIANVQNKHSAPGICTLSGDSLLKLYRATGKQQYLELLRDIAGNLPQYLSREDRPVRGWDGHDMPPGYMSERVNMSDWEGQACVGEVIPLSCWCEVSLMLTYAELPGIYVNTTSGIVTAIDNVACSLETSKDGGSVLVVSNPTAFPAKVKVLAEDETETGQPLGVCASPLWKRIEVPPGETVRVAL</sequence>
<gene>
    <name evidence="1" type="ORF">ACFPQ4_14645</name>
</gene>
<dbReference type="RefSeq" id="WP_378112618.1">
    <property type="nucleotide sequence ID" value="NZ_JBHSNC010000045.1"/>
</dbReference>
<proteinExistence type="predicted"/>
<protein>
    <submittedName>
        <fullName evidence="1">Uncharacterized protein</fullName>
    </submittedName>
</protein>
<comment type="caution">
    <text evidence="1">The sequence shown here is derived from an EMBL/GenBank/DDBJ whole genome shotgun (WGS) entry which is preliminary data.</text>
</comment>